<sequence>MKILQKEPISYTNRPAKITRLNPVISNQPDYQTTPIQTISKSLVQVMATTYDLKSFYRHHTRYPSESGLSLELPSVQKVERPTTSHLRLL</sequence>
<evidence type="ECO:0000313" key="2">
    <source>
        <dbReference type="Proteomes" id="UP000499080"/>
    </source>
</evidence>
<gene>
    <name evidence="1" type="ORF">AVEN_79423_1</name>
</gene>
<keyword evidence="2" id="KW-1185">Reference proteome</keyword>
<accession>A0A4Y2V2M5</accession>
<reference evidence="1 2" key="1">
    <citation type="journal article" date="2019" name="Sci. Rep.">
        <title>Orb-weaving spider Araneus ventricosus genome elucidates the spidroin gene catalogue.</title>
        <authorList>
            <person name="Kono N."/>
            <person name="Nakamura H."/>
            <person name="Ohtoshi R."/>
            <person name="Moran D.A.P."/>
            <person name="Shinohara A."/>
            <person name="Yoshida Y."/>
            <person name="Fujiwara M."/>
            <person name="Mori M."/>
            <person name="Tomita M."/>
            <person name="Arakawa K."/>
        </authorList>
    </citation>
    <scope>NUCLEOTIDE SEQUENCE [LARGE SCALE GENOMIC DNA]</scope>
</reference>
<protein>
    <submittedName>
        <fullName evidence="1">Uncharacterized protein</fullName>
    </submittedName>
</protein>
<dbReference type="AlphaFoldDB" id="A0A4Y2V2M5"/>
<comment type="caution">
    <text evidence="1">The sequence shown here is derived from an EMBL/GenBank/DDBJ whole genome shotgun (WGS) entry which is preliminary data.</text>
</comment>
<name>A0A4Y2V2M5_ARAVE</name>
<dbReference type="EMBL" id="BGPR01042463">
    <property type="protein sequence ID" value="GBO18868.1"/>
    <property type="molecule type" value="Genomic_DNA"/>
</dbReference>
<evidence type="ECO:0000313" key="1">
    <source>
        <dbReference type="EMBL" id="GBO18868.1"/>
    </source>
</evidence>
<organism evidence="1 2">
    <name type="scientific">Araneus ventricosus</name>
    <name type="common">Orbweaver spider</name>
    <name type="synonym">Epeira ventricosa</name>
    <dbReference type="NCBI Taxonomy" id="182803"/>
    <lineage>
        <taxon>Eukaryota</taxon>
        <taxon>Metazoa</taxon>
        <taxon>Ecdysozoa</taxon>
        <taxon>Arthropoda</taxon>
        <taxon>Chelicerata</taxon>
        <taxon>Arachnida</taxon>
        <taxon>Araneae</taxon>
        <taxon>Araneomorphae</taxon>
        <taxon>Entelegynae</taxon>
        <taxon>Araneoidea</taxon>
        <taxon>Araneidae</taxon>
        <taxon>Araneus</taxon>
    </lineage>
</organism>
<proteinExistence type="predicted"/>
<dbReference type="Proteomes" id="UP000499080">
    <property type="component" value="Unassembled WGS sequence"/>
</dbReference>